<evidence type="ECO:0000256" key="10">
    <source>
        <dbReference type="ARBA" id="ARBA00022989"/>
    </source>
</evidence>
<keyword evidence="14 17" id="KW-0472">Membrane</keyword>
<protein>
    <recommendedName>
        <fullName evidence="4 17">NADH-ubiquinone oxidoreductase chain 4L</fullName>
        <ecNumber evidence="3 17">7.1.1.2</ecNumber>
    </recommendedName>
</protein>
<dbReference type="GO" id="GO:0008137">
    <property type="term" value="F:NADH dehydrogenase (ubiquinone) activity"/>
    <property type="evidence" value="ECO:0007669"/>
    <property type="project" value="UniProtKB-EC"/>
</dbReference>
<evidence type="ECO:0000313" key="18">
    <source>
        <dbReference type="EMBL" id="AAD05062.1"/>
    </source>
</evidence>
<evidence type="ECO:0000256" key="4">
    <source>
        <dbReference type="ARBA" id="ARBA00016612"/>
    </source>
</evidence>
<evidence type="ECO:0000256" key="15">
    <source>
        <dbReference type="ARBA" id="ARBA00043911"/>
    </source>
</evidence>
<evidence type="ECO:0000256" key="14">
    <source>
        <dbReference type="ARBA" id="ARBA00023136"/>
    </source>
</evidence>
<evidence type="ECO:0000256" key="7">
    <source>
        <dbReference type="ARBA" id="ARBA00022692"/>
    </source>
</evidence>
<evidence type="ECO:0000256" key="6">
    <source>
        <dbReference type="ARBA" id="ARBA00022660"/>
    </source>
</evidence>
<comment type="subcellular location">
    <subcellularLocation>
        <location evidence="17">Mitochondrion inner membrane</location>
        <topology evidence="17">Multi-pass membrane protein</topology>
    </subcellularLocation>
    <subcellularLocation>
        <location evidence="1">Mitochondrion membrane</location>
        <topology evidence="1">Multi-pass membrane protein</topology>
    </subcellularLocation>
</comment>
<keyword evidence="13 17" id="KW-0496">Mitochondrion</keyword>
<keyword evidence="12 17" id="KW-0830">Ubiquinone</keyword>
<dbReference type="GO" id="GO:0016651">
    <property type="term" value="F:oxidoreductase activity, acting on NAD(P)H"/>
    <property type="evidence" value="ECO:0007669"/>
    <property type="project" value="InterPro"/>
</dbReference>
<dbReference type="GO" id="GO:0042773">
    <property type="term" value="P:ATP synthesis coupled electron transport"/>
    <property type="evidence" value="ECO:0007669"/>
    <property type="project" value="UniProtKB-UniRule"/>
</dbReference>
<dbReference type="PANTHER" id="PTHR11434:SF0">
    <property type="entry name" value="NADH-UBIQUINONE OXIDOREDUCTASE CHAIN 4L"/>
    <property type="match status" value="1"/>
</dbReference>
<evidence type="ECO:0000256" key="8">
    <source>
        <dbReference type="ARBA" id="ARBA00022967"/>
    </source>
</evidence>
<evidence type="ECO:0000256" key="13">
    <source>
        <dbReference type="ARBA" id="ARBA00023128"/>
    </source>
</evidence>
<evidence type="ECO:0000256" key="3">
    <source>
        <dbReference type="ARBA" id="ARBA00012944"/>
    </source>
</evidence>
<evidence type="ECO:0000256" key="9">
    <source>
        <dbReference type="ARBA" id="ARBA00022982"/>
    </source>
</evidence>
<evidence type="ECO:0000256" key="11">
    <source>
        <dbReference type="ARBA" id="ARBA00023027"/>
    </source>
</evidence>
<dbReference type="InterPro" id="IPR001133">
    <property type="entry name" value="NADH_UbQ_OxRdtase_chain4L/K"/>
</dbReference>
<dbReference type="RefSeq" id="NP_008440.1">
    <property type="nucleotide sequence ID" value="NC_001947.1"/>
</dbReference>
<dbReference type="CTD" id="4539"/>
<reference evidence="18" key="1">
    <citation type="journal article" date="1998" name="Gene">
        <title>Cloning and characterization of a microsatellite in the mitochondrial control region of the African side-necked turtle, Pelomedusa subrufa.</title>
        <authorList>
            <person name="Zardoya R."/>
            <person name="Meyer A."/>
        </authorList>
    </citation>
    <scope>NUCLEOTIDE SEQUENCE</scope>
</reference>
<comment type="similarity">
    <text evidence="2 17">Belongs to the complex I subunit 4L family.</text>
</comment>
<keyword evidence="8 17" id="KW-1278">Translocase</keyword>
<keyword evidence="17" id="KW-0999">Mitochondrion inner membrane</keyword>
<dbReference type="Pfam" id="PF00420">
    <property type="entry name" value="Oxidored_q2"/>
    <property type="match status" value="1"/>
</dbReference>
<keyword evidence="10 17" id="KW-1133">Transmembrane helix</keyword>
<keyword evidence="11 17" id="KW-0520">NAD</keyword>
<dbReference type="PIR" id="T11109">
    <property type="entry name" value="T11109"/>
</dbReference>
<feature type="transmembrane region" description="Helical" evidence="17">
    <location>
        <begin position="61"/>
        <end position="80"/>
    </location>
</feature>
<dbReference type="GO" id="GO:0005743">
    <property type="term" value="C:mitochondrial inner membrane"/>
    <property type="evidence" value="ECO:0007669"/>
    <property type="project" value="UniProtKB-SubCell"/>
</dbReference>
<evidence type="ECO:0000256" key="17">
    <source>
        <dbReference type="RuleBase" id="RU004419"/>
    </source>
</evidence>
<dbReference type="GeneID" id="808283"/>
<comment type="function">
    <text evidence="15">Core subunit of the mitochondrial membrane respiratory chain NADH dehydrogenase (Complex I) which catalyzes electron transfer from NADH through the respiratory chain, using ubiquinone as an electron acceptor. Part of the enzyme membrane arm which is embedded in the lipid bilayer and involved in proton translocation.</text>
</comment>
<sequence>MPHYHLIFLISFLISLTGFAYHQKYLISTLLALEGMTLTLFTAVSTEALQLQTPPFTIPAILMLAFSACDTSTGLSLLVATSRTHGLDMLKNLNLLQC</sequence>
<name>Q9ZYS0_PELSU</name>
<dbReference type="EC" id="7.1.1.2" evidence="3 17"/>
<geneLocation type="mitochondrion" evidence="18"/>
<evidence type="ECO:0000256" key="2">
    <source>
        <dbReference type="ARBA" id="ARBA00010519"/>
    </source>
</evidence>
<dbReference type="EMBL" id="AF039066">
    <property type="protein sequence ID" value="AAD05062.1"/>
    <property type="molecule type" value="Genomic_DNA"/>
</dbReference>
<reference evidence="18" key="2">
    <citation type="journal article" date="1998" name="Proc. Natl. Acad. Sci. U.S.A.">
        <title>Complete mitochondrial genome suggests diapsid affinities of turtles.</title>
        <authorList>
            <person name="Zardoya R."/>
            <person name="Meyer A."/>
        </authorList>
    </citation>
    <scope>NUCLEOTIDE SEQUENCE</scope>
</reference>
<dbReference type="Gene3D" id="1.10.287.3510">
    <property type="match status" value="1"/>
</dbReference>
<dbReference type="GO" id="GO:0030964">
    <property type="term" value="C:NADH dehydrogenase complex"/>
    <property type="evidence" value="ECO:0007669"/>
    <property type="project" value="TreeGrafter"/>
</dbReference>
<dbReference type="AlphaFoldDB" id="Q9ZYS0"/>
<feature type="transmembrane region" description="Helical" evidence="17">
    <location>
        <begin position="30"/>
        <end position="49"/>
    </location>
</feature>
<organism evidence="18">
    <name type="scientific">Pelomedusa subrufa</name>
    <name type="common">African side-necked turtle</name>
    <dbReference type="NCBI Taxonomy" id="44522"/>
    <lineage>
        <taxon>Eukaryota</taxon>
        <taxon>Metazoa</taxon>
        <taxon>Chordata</taxon>
        <taxon>Craniata</taxon>
        <taxon>Vertebrata</taxon>
        <taxon>Euteleostomi</taxon>
        <taxon>Archelosauria</taxon>
        <taxon>Testudinata</taxon>
        <taxon>Testudines</taxon>
        <taxon>Pleurodira</taxon>
        <taxon>Pelomedusidae</taxon>
        <taxon>Pelomedusa</taxon>
    </lineage>
</organism>
<dbReference type="InterPro" id="IPR039428">
    <property type="entry name" value="NUOK/Mnh_C1-like"/>
</dbReference>
<evidence type="ECO:0000256" key="16">
    <source>
        <dbReference type="ARBA" id="ARBA00048769"/>
    </source>
</evidence>
<keyword evidence="9 17" id="KW-0249">Electron transport</keyword>
<keyword evidence="5 17" id="KW-0813">Transport</keyword>
<evidence type="ECO:0000256" key="5">
    <source>
        <dbReference type="ARBA" id="ARBA00022448"/>
    </source>
</evidence>
<dbReference type="PANTHER" id="PTHR11434">
    <property type="entry name" value="NADH-UBIQUINONE OXIDOREDUCTASE SUBUNIT ND4L"/>
    <property type="match status" value="1"/>
</dbReference>
<evidence type="ECO:0000256" key="12">
    <source>
        <dbReference type="ARBA" id="ARBA00023075"/>
    </source>
</evidence>
<evidence type="ECO:0000256" key="1">
    <source>
        <dbReference type="ARBA" id="ARBA00004225"/>
    </source>
</evidence>
<keyword evidence="6 17" id="KW-0679">Respiratory chain</keyword>
<keyword evidence="7 17" id="KW-0812">Transmembrane</keyword>
<comment type="catalytic activity">
    <reaction evidence="16">
        <text>a ubiquinone + NADH + 5 H(+)(in) = a ubiquinol + NAD(+) + 4 H(+)(out)</text>
        <dbReference type="Rhea" id="RHEA:29091"/>
        <dbReference type="Rhea" id="RHEA-COMP:9565"/>
        <dbReference type="Rhea" id="RHEA-COMP:9566"/>
        <dbReference type="ChEBI" id="CHEBI:15378"/>
        <dbReference type="ChEBI" id="CHEBI:16389"/>
        <dbReference type="ChEBI" id="CHEBI:17976"/>
        <dbReference type="ChEBI" id="CHEBI:57540"/>
        <dbReference type="ChEBI" id="CHEBI:57945"/>
        <dbReference type="EC" id="7.1.1.2"/>
    </reaction>
    <physiologicalReaction direction="left-to-right" evidence="16">
        <dbReference type="Rhea" id="RHEA:29092"/>
    </physiologicalReaction>
</comment>
<proteinExistence type="inferred from homology"/>
<accession>Q9ZYS0</accession>